<feature type="domain" description="ABM" evidence="1">
    <location>
        <begin position="12"/>
        <end position="78"/>
    </location>
</feature>
<dbReference type="GO" id="GO:0004497">
    <property type="term" value="F:monooxygenase activity"/>
    <property type="evidence" value="ECO:0007669"/>
    <property type="project" value="UniProtKB-KW"/>
</dbReference>
<keyword evidence="3" id="KW-1185">Reference proteome</keyword>
<dbReference type="STRING" id="1156985.SAMN04488118_102150"/>
<dbReference type="InterPro" id="IPR007138">
    <property type="entry name" value="ABM_dom"/>
</dbReference>
<name>A0A1G5PWG0_9RHOB</name>
<keyword evidence="2" id="KW-0503">Monooxygenase</keyword>
<reference evidence="2 3" key="1">
    <citation type="submission" date="2016-10" db="EMBL/GenBank/DDBJ databases">
        <authorList>
            <person name="de Groot N.N."/>
        </authorList>
    </citation>
    <scope>NUCLEOTIDE SEQUENCE [LARGE SCALE GENOMIC DNA]</scope>
    <source>
        <strain evidence="2 3">U95</strain>
    </source>
</reference>
<dbReference type="RefSeq" id="WP_090216906.1">
    <property type="nucleotide sequence ID" value="NZ_FMWG01000002.1"/>
</dbReference>
<protein>
    <submittedName>
        <fullName evidence="2">Antibiotic biosynthesis monooxygenase</fullName>
    </submittedName>
</protein>
<dbReference type="OrthoDB" id="9797178at2"/>
<accession>A0A1G5PWG0</accession>
<evidence type="ECO:0000259" key="1">
    <source>
        <dbReference type="Pfam" id="PF03992"/>
    </source>
</evidence>
<organism evidence="2 3">
    <name type="scientific">Epibacterium ulvae</name>
    <dbReference type="NCBI Taxonomy" id="1156985"/>
    <lineage>
        <taxon>Bacteria</taxon>
        <taxon>Pseudomonadati</taxon>
        <taxon>Pseudomonadota</taxon>
        <taxon>Alphaproteobacteria</taxon>
        <taxon>Rhodobacterales</taxon>
        <taxon>Roseobacteraceae</taxon>
        <taxon>Epibacterium</taxon>
    </lineage>
</organism>
<proteinExistence type="predicted"/>
<evidence type="ECO:0000313" key="2">
    <source>
        <dbReference type="EMBL" id="SCZ53531.1"/>
    </source>
</evidence>
<evidence type="ECO:0000313" key="3">
    <source>
        <dbReference type="Proteomes" id="UP000198767"/>
    </source>
</evidence>
<dbReference type="EMBL" id="FMWG01000002">
    <property type="protein sequence ID" value="SCZ53531.1"/>
    <property type="molecule type" value="Genomic_DNA"/>
</dbReference>
<dbReference type="InterPro" id="IPR011008">
    <property type="entry name" value="Dimeric_a/b-barrel"/>
</dbReference>
<dbReference type="AlphaFoldDB" id="A0A1G5PWG0"/>
<dbReference type="Pfam" id="PF03992">
    <property type="entry name" value="ABM"/>
    <property type="match status" value="1"/>
</dbReference>
<dbReference type="SUPFAM" id="SSF54909">
    <property type="entry name" value="Dimeric alpha+beta barrel"/>
    <property type="match status" value="1"/>
</dbReference>
<dbReference type="Gene3D" id="3.30.70.100">
    <property type="match status" value="1"/>
</dbReference>
<keyword evidence="2" id="KW-0560">Oxidoreductase</keyword>
<gene>
    <name evidence="2" type="ORF">SAMN04488118_102150</name>
</gene>
<sequence>MTSAPDIRIFLTGYIDIPETLYATVMAALPTHVALTRAERGCLTFEVSEDNAVSGRLRVFEIFKDQTAFDAHQLRTQQSQWYQITREIPRHFQTAVGHPPETR</sequence>
<dbReference type="Proteomes" id="UP000198767">
    <property type="component" value="Unassembled WGS sequence"/>
</dbReference>